<dbReference type="InterPro" id="IPR005498">
    <property type="entry name" value="T4SS_VirB10/TraB/TrbI"/>
</dbReference>
<keyword evidence="9" id="KW-1185">Reference proteome</keyword>
<evidence type="ECO:0000313" key="9">
    <source>
        <dbReference type="Proteomes" id="UP000196878"/>
    </source>
</evidence>
<accession>A0A212AAD6</accession>
<feature type="region of interest" description="Disordered" evidence="7">
    <location>
        <begin position="51"/>
        <end position="80"/>
    </location>
</feature>
<dbReference type="Proteomes" id="UP000196878">
    <property type="component" value="Unassembled WGS sequence"/>
</dbReference>
<dbReference type="Gene3D" id="2.40.128.260">
    <property type="entry name" value="Type IV secretion system, VirB10/TraB/TrbI"/>
    <property type="match status" value="1"/>
</dbReference>
<comment type="similarity">
    <text evidence="2">Belongs to the TrbI/VirB10 family.</text>
</comment>
<evidence type="ECO:0000256" key="3">
    <source>
        <dbReference type="ARBA" id="ARBA00022692"/>
    </source>
</evidence>
<feature type="coiled-coil region" evidence="6">
    <location>
        <begin position="120"/>
        <end position="194"/>
    </location>
</feature>
<feature type="region of interest" description="Disordered" evidence="7">
    <location>
        <begin position="198"/>
        <end position="231"/>
    </location>
</feature>
<comment type="caution">
    <text evidence="8">The sequence shown here is derived from an EMBL/GenBank/DDBJ whole genome shotgun (WGS) entry which is preliminary data.</text>
</comment>
<dbReference type="RefSeq" id="WP_088215677.1">
    <property type="nucleotide sequence ID" value="NZ_NIPW01000023.1"/>
</dbReference>
<dbReference type="InterPro" id="IPR042217">
    <property type="entry name" value="T4SS_VirB10/TrbI"/>
</dbReference>
<evidence type="ECO:0000256" key="6">
    <source>
        <dbReference type="SAM" id="Coils"/>
    </source>
</evidence>
<evidence type="ECO:0000313" key="8">
    <source>
        <dbReference type="EMBL" id="OWJ77140.1"/>
    </source>
</evidence>
<reference evidence="8 9" key="1">
    <citation type="submission" date="2016-12" db="EMBL/GenBank/DDBJ databases">
        <title>Comparison of Traditional DNA-DNA Hybridization with In Silico Genomic Analysis.</title>
        <authorList>
            <person name="Nicholson A.C."/>
            <person name="Humrighouse B.W."/>
            <person name="Graziano J."/>
            <person name="Lasker B."/>
            <person name="Whitney A.M."/>
            <person name="Mcquiston J.R."/>
        </authorList>
    </citation>
    <scope>NUCLEOTIDE SEQUENCE [LARGE SCALE GENOMIC DNA]</scope>
    <source>
        <strain evidence="8 9">H2240</strain>
    </source>
</reference>
<proteinExistence type="inferred from homology"/>
<evidence type="ECO:0000256" key="1">
    <source>
        <dbReference type="ARBA" id="ARBA00004167"/>
    </source>
</evidence>
<organism evidence="8 9">
    <name type="scientific">Haematobacter genomosp. 1</name>
    <dbReference type="NCBI Taxonomy" id="366618"/>
    <lineage>
        <taxon>Bacteria</taxon>
        <taxon>Pseudomonadati</taxon>
        <taxon>Pseudomonadota</taxon>
        <taxon>Alphaproteobacteria</taxon>
        <taxon>Rhodobacterales</taxon>
        <taxon>Paracoccaceae</taxon>
        <taxon>Haematobacter</taxon>
    </lineage>
</organism>
<dbReference type="EMBL" id="NIPW01000023">
    <property type="protein sequence ID" value="OWJ77140.1"/>
    <property type="molecule type" value="Genomic_DNA"/>
</dbReference>
<dbReference type="GO" id="GO:0016020">
    <property type="term" value="C:membrane"/>
    <property type="evidence" value="ECO:0007669"/>
    <property type="project" value="UniProtKB-SubCell"/>
</dbReference>
<evidence type="ECO:0000256" key="2">
    <source>
        <dbReference type="ARBA" id="ARBA00010265"/>
    </source>
</evidence>
<evidence type="ECO:0008006" key="10">
    <source>
        <dbReference type="Google" id="ProtNLM"/>
    </source>
</evidence>
<keyword evidence="3" id="KW-0812">Transmembrane</keyword>
<evidence type="ECO:0000256" key="7">
    <source>
        <dbReference type="SAM" id="MobiDB-lite"/>
    </source>
</evidence>
<evidence type="ECO:0000256" key="5">
    <source>
        <dbReference type="ARBA" id="ARBA00023136"/>
    </source>
</evidence>
<dbReference type="AlphaFoldDB" id="A0A212AAD6"/>
<sequence length="437" mass="46234">MSGEKFSFGGEEKPPARRFHRAVGRGKTGTAAIVLGALGLGYVVMTAGDEEAPHPLDTSTADEFQGGRAGPRESPFPNLDADLFTRLRDPAPETSVPSPNPLQDEVDRLRSELAAGSGVRSGLAEELHRLNGRLDGLQADLERSRQEGEAARETAAAELEARLAAARAADEARLKQAEGQALIAETRAKQMTSKSIVFDQGKPGQPSDGPLDNQTASATLYNPDGSRRDPGIDERGRAFVDRARPVNVAQSGILANPGITLSQGTIIRATLDTALASNLPGQIVATVNTPVESMDGSRILVPPGARLFGEYQIAQGIGERRIQVAWSRILTPDGVSIELESFGADQLGRSGVTGRVDSRWGTRFAAAALISLIGIGPALLAENARSDTEEDAVTDMGQSLVTALAPTVSQYMTLPPIINVRQGAVTVIVNKDIEVLR</sequence>
<keyword evidence="5" id="KW-0472">Membrane</keyword>
<dbReference type="Pfam" id="PF03743">
    <property type="entry name" value="TrbI"/>
    <property type="match status" value="1"/>
</dbReference>
<protein>
    <recommendedName>
        <fullName evidence="10">Conjugal transfer protein</fullName>
    </recommendedName>
</protein>
<comment type="subcellular location">
    <subcellularLocation>
        <location evidence="1">Membrane</location>
        <topology evidence="1">Single-pass membrane protein</topology>
    </subcellularLocation>
</comment>
<name>A0A212AAD6_9RHOB</name>
<evidence type="ECO:0000256" key="4">
    <source>
        <dbReference type="ARBA" id="ARBA00022989"/>
    </source>
</evidence>
<keyword evidence="4" id="KW-1133">Transmembrane helix</keyword>
<keyword evidence="6" id="KW-0175">Coiled coil</keyword>
<dbReference type="CDD" id="cd16429">
    <property type="entry name" value="VirB10"/>
    <property type="match status" value="1"/>
</dbReference>
<gene>
    <name evidence="8" type="ORF">CDV49_12020</name>
</gene>